<dbReference type="STRING" id="1076872.G8ZQX1"/>
<dbReference type="EMBL" id="HE616744">
    <property type="protein sequence ID" value="CCE90913.1"/>
    <property type="molecule type" value="Genomic_DNA"/>
</dbReference>
<dbReference type="InterPro" id="IPR013933">
    <property type="entry name" value="CRC_Rsc7/Swp82"/>
</dbReference>
<accession>G8ZQX1</accession>
<dbReference type="OrthoDB" id="5598844at2759"/>
<dbReference type="GeneID" id="11500235"/>
<reference evidence="1 2" key="1">
    <citation type="journal article" date="2011" name="Proc. Natl. Acad. Sci. U.S.A.">
        <title>Evolutionary erosion of yeast sex chromosomes by mating-type switching accidents.</title>
        <authorList>
            <person name="Gordon J.L."/>
            <person name="Armisen D."/>
            <person name="Proux-Wera E."/>
            <person name="Oheigeartaigh S.S."/>
            <person name="Byrne K.P."/>
            <person name="Wolfe K.H."/>
        </authorList>
    </citation>
    <scope>NUCLEOTIDE SEQUENCE [LARGE SCALE GENOMIC DNA]</scope>
    <source>
        <strain evidence="2">ATCC 10662 / CBS 1146 / NBRC 0425 / NCYC 2629 / NRRL Y-866</strain>
    </source>
</reference>
<dbReference type="FunCoup" id="G8ZQX1">
    <property type="interactions" value="217"/>
</dbReference>
<dbReference type="AlphaFoldDB" id="G8ZQX1"/>
<dbReference type="eggNOG" id="ENOG502QVDZ">
    <property type="taxonomic scope" value="Eukaryota"/>
</dbReference>
<evidence type="ECO:0000313" key="1">
    <source>
        <dbReference type="EMBL" id="CCE90913.1"/>
    </source>
</evidence>
<gene>
    <name evidence="1" type="primary">TDEL0C00240</name>
    <name evidence="1" type="ORF">TDEL_0C00240</name>
</gene>
<dbReference type="RefSeq" id="XP_003680124.1">
    <property type="nucleotide sequence ID" value="XM_003680076.1"/>
</dbReference>
<proteinExistence type="predicted"/>
<dbReference type="GO" id="GO:0006357">
    <property type="term" value="P:regulation of transcription by RNA polymerase II"/>
    <property type="evidence" value="ECO:0007669"/>
    <property type="project" value="EnsemblFungi"/>
</dbReference>
<keyword evidence="2" id="KW-1185">Reference proteome</keyword>
<dbReference type="Pfam" id="PF08624">
    <property type="entry name" value="CRC_subunit"/>
    <property type="match status" value="1"/>
</dbReference>
<dbReference type="GO" id="GO:0016514">
    <property type="term" value="C:SWI/SNF complex"/>
    <property type="evidence" value="ECO:0007669"/>
    <property type="project" value="EnsemblFungi"/>
</dbReference>
<protein>
    <submittedName>
        <fullName evidence="1">Uncharacterized protein</fullName>
    </submittedName>
</protein>
<name>G8ZQX1_TORDE</name>
<dbReference type="KEGG" id="tdl:TDEL_0C00240"/>
<dbReference type="HOGENOM" id="CLU_493537_0_0_1"/>
<sequence length="526" mass="59668">MGEVVELFPVDSAVILRHERVLVKQMLHIFSEGELMQGPMDKHPRKSVEIPDFTGPEKFKDESTSAYRMIQTDPLGERKISITGELMGGREYLCHTFKLKEVSNRFVLVSHLVDTLGYEGNEENFLTEFNQLLPIELTSDIKDLLIEKKFLSDSDENVKYVTLKSAFAQFGAALVACGERVIDDYWETIAKRQELTAHHRVFKLSKRLVSKLRILKPYIFPEEHQQPANLTEESPSFESPWLTVTEQTSLDVRHQWGKEFSYGEHINAVVPGQSINGSLDLSAQCKIPKYHSKNSFQQAVQMKALDLPIGSAVHSAAIKTPITKQENTPSIPQPAKKASNRILNSILDSGTSNKTKKPDVLEETVGQNAPGSTNETLNINGWKFDSLPLRSAGILQSQRSLKGLPFYDQDKLVARVKKLTPNQVQKIEHIHDSVFLNVGLQNLRNTRSQKWSKYWQYKSGVPIGLLSDKVDYFRDQYLKDALEETSSVTNYIPERNVDEIDITTREANANYIGHSNIHGFRPPYRS</sequence>
<organism evidence="1 2">
    <name type="scientific">Torulaspora delbrueckii</name>
    <name type="common">Yeast</name>
    <name type="synonym">Candida colliculosa</name>
    <dbReference type="NCBI Taxonomy" id="4950"/>
    <lineage>
        <taxon>Eukaryota</taxon>
        <taxon>Fungi</taxon>
        <taxon>Dikarya</taxon>
        <taxon>Ascomycota</taxon>
        <taxon>Saccharomycotina</taxon>
        <taxon>Saccharomycetes</taxon>
        <taxon>Saccharomycetales</taxon>
        <taxon>Saccharomycetaceae</taxon>
        <taxon>Torulaspora</taxon>
    </lineage>
</organism>
<dbReference type="GO" id="GO:0006338">
    <property type="term" value="P:chromatin remodeling"/>
    <property type="evidence" value="ECO:0007669"/>
    <property type="project" value="EnsemblFungi"/>
</dbReference>
<dbReference type="Proteomes" id="UP000005627">
    <property type="component" value="Chromosome 3"/>
</dbReference>
<dbReference type="GO" id="GO:0005829">
    <property type="term" value="C:cytosol"/>
    <property type="evidence" value="ECO:0007669"/>
    <property type="project" value="EnsemblFungi"/>
</dbReference>
<dbReference type="InParanoid" id="G8ZQX1"/>
<evidence type="ECO:0000313" key="2">
    <source>
        <dbReference type="Proteomes" id="UP000005627"/>
    </source>
</evidence>